<dbReference type="AlphaFoldDB" id="A0A1F8AR10"/>
<name>A0A1F8AR10_9BACT</name>
<evidence type="ECO:0008006" key="4">
    <source>
        <dbReference type="Google" id="ProtNLM"/>
    </source>
</evidence>
<keyword evidence="1" id="KW-0472">Membrane</keyword>
<proteinExistence type="predicted"/>
<dbReference type="Proteomes" id="UP000178603">
    <property type="component" value="Unassembled WGS sequence"/>
</dbReference>
<feature type="transmembrane region" description="Helical" evidence="1">
    <location>
        <begin position="12"/>
        <end position="31"/>
    </location>
</feature>
<gene>
    <name evidence="2" type="ORF">A3E44_00735</name>
</gene>
<protein>
    <recommendedName>
        <fullName evidence="4">Type II secretion system protein GspI C-terminal domain-containing protein</fullName>
    </recommendedName>
</protein>
<dbReference type="EMBL" id="MGGW01000017">
    <property type="protein sequence ID" value="OGM54192.1"/>
    <property type="molecule type" value="Genomic_DNA"/>
</dbReference>
<organism evidence="2 3">
    <name type="scientific">Candidatus Woesebacteria bacterium RIFCSPHIGHO2_12_FULL_41_24</name>
    <dbReference type="NCBI Taxonomy" id="1802510"/>
    <lineage>
        <taxon>Bacteria</taxon>
        <taxon>Candidatus Woeseibacteriota</taxon>
    </lineage>
</organism>
<evidence type="ECO:0000313" key="2">
    <source>
        <dbReference type="EMBL" id="OGM54192.1"/>
    </source>
</evidence>
<sequence length="154" mass="17719">MKSHKGQSLFEVVVAVGVIALIMVGVVTLSTRSIRNSRFARDESLATKHAQELLEWLRNERDNSWSGLTSKIAAPNWGLWCLPDLSWTSSVAGVCNDPGYWVNIPGTFYKREIQMDLPSPERIDVTVWVYWWENELGQEDYHEVRSDTSFTKWQ</sequence>
<reference evidence="2 3" key="1">
    <citation type="journal article" date="2016" name="Nat. Commun.">
        <title>Thousands of microbial genomes shed light on interconnected biogeochemical processes in an aquifer system.</title>
        <authorList>
            <person name="Anantharaman K."/>
            <person name="Brown C.T."/>
            <person name="Hug L.A."/>
            <person name="Sharon I."/>
            <person name="Castelle C.J."/>
            <person name="Probst A.J."/>
            <person name="Thomas B.C."/>
            <person name="Singh A."/>
            <person name="Wilkins M.J."/>
            <person name="Karaoz U."/>
            <person name="Brodie E.L."/>
            <person name="Williams K.H."/>
            <person name="Hubbard S.S."/>
            <person name="Banfield J.F."/>
        </authorList>
    </citation>
    <scope>NUCLEOTIDE SEQUENCE [LARGE SCALE GENOMIC DNA]</scope>
</reference>
<keyword evidence="1" id="KW-0812">Transmembrane</keyword>
<evidence type="ECO:0000313" key="3">
    <source>
        <dbReference type="Proteomes" id="UP000178603"/>
    </source>
</evidence>
<keyword evidence="1" id="KW-1133">Transmembrane helix</keyword>
<evidence type="ECO:0000256" key="1">
    <source>
        <dbReference type="SAM" id="Phobius"/>
    </source>
</evidence>
<comment type="caution">
    <text evidence="2">The sequence shown here is derived from an EMBL/GenBank/DDBJ whole genome shotgun (WGS) entry which is preliminary data.</text>
</comment>
<accession>A0A1F8AR10</accession>